<sequence length="149" mass="16391">MIFLRAIPLAATVLLFAPGALAQFGPTKVDAQPQLRGMTADEAAALIAKVADAQAKVKNEEQVVFDLLSGAPAFYSMTRTSPREAFLRLPLAKTFSVERKATDNRLWQPYQIIVLPDGPGKLLWDVEVVLGINGQIERIEMLYRPPAPF</sequence>
<keyword evidence="1" id="KW-0732">Signal</keyword>
<gene>
    <name evidence="2" type="ORF">CDQ92_05360</name>
</gene>
<dbReference type="EMBL" id="NISK01000001">
    <property type="protein sequence ID" value="OWQ99542.1"/>
    <property type="molecule type" value="Genomic_DNA"/>
</dbReference>
<evidence type="ECO:0008006" key="4">
    <source>
        <dbReference type="Google" id="ProtNLM"/>
    </source>
</evidence>
<evidence type="ECO:0000256" key="1">
    <source>
        <dbReference type="SAM" id="SignalP"/>
    </source>
</evidence>
<reference evidence="2 3" key="1">
    <citation type="journal article" date="2010" name="Int. J. Syst. Evol. Microbiol.">
        <title>Sphingopyxis bauzanensis sp. nov., a psychrophilic bacterium isolated from soil.</title>
        <authorList>
            <person name="Zhang D.C."/>
            <person name="Liu H.C."/>
            <person name="Xin Y.H."/>
            <person name="Zhou Y.G."/>
            <person name="Schinner F."/>
            <person name="Margesin R."/>
        </authorList>
    </citation>
    <scope>NUCLEOTIDE SEQUENCE [LARGE SCALE GENOMIC DNA]</scope>
    <source>
        <strain evidence="2 3">DSM 22271</strain>
    </source>
</reference>
<dbReference type="OrthoDB" id="7596879at2"/>
<dbReference type="AlphaFoldDB" id="A0A246K217"/>
<dbReference type="RefSeq" id="WP_088440284.1">
    <property type="nucleotide sequence ID" value="NZ_BMMC01000005.1"/>
</dbReference>
<proteinExistence type="predicted"/>
<dbReference type="Proteomes" id="UP000197361">
    <property type="component" value="Unassembled WGS sequence"/>
</dbReference>
<feature type="signal peptide" evidence="1">
    <location>
        <begin position="1"/>
        <end position="22"/>
    </location>
</feature>
<protein>
    <recommendedName>
        <fullName evidence="4">DUF4864 domain-containing protein</fullName>
    </recommendedName>
</protein>
<feature type="chain" id="PRO_5012083283" description="DUF4864 domain-containing protein" evidence="1">
    <location>
        <begin position="23"/>
        <end position="149"/>
    </location>
</feature>
<comment type="caution">
    <text evidence="2">The sequence shown here is derived from an EMBL/GenBank/DDBJ whole genome shotgun (WGS) entry which is preliminary data.</text>
</comment>
<organism evidence="2 3">
    <name type="scientific">Sphingopyxis bauzanensis</name>
    <dbReference type="NCBI Taxonomy" id="651663"/>
    <lineage>
        <taxon>Bacteria</taxon>
        <taxon>Pseudomonadati</taxon>
        <taxon>Pseudomonadota</taxon>
        <taxon>Alphaproteobacteria</taxon>
        <taxon>Sphingomonadales</taxon>
        <taxon>Sphingomonadaceae</taxon>
        <taxon>Sphingopyxis</taxon>
    </lineage>
</organism>
<evidence type="ECO:0000313" key="3">
    <source>
        <dbReference type="Proteomes" id="UP000197361"/>
    </source>
</evidence>
<name>A0A246K217_9SPHN</name>
<accession>A0A246K217</accession>
<evidence type="ECO:0000313" key="2">
    <source>
        <dbReference type="EMBL" id="OWQ99542.1"/>
    </source>
</evidence>
<keyword evidence="3" id="KW-1185">Reference proteome</keyword>